<dbReference type="GO" id="GO:0046872">
    <property type="term" value="F:metal ion binding"/>
    <property type="evidence" value="ECO:0007669"/>
    <property type="project" value="UniProtKB-KW"/>
</dbReference>
<name>A0A150LB64_9BACI</name>
<dbReference type="PATRIC" id="fig|301148.3.peg.1954"/>
<comment type="caution">
    <text evidence="7">The sequence shown here is derived from an EMBL/GenBank/DDBJ whole genome shotgun (WGS) entry which is preliminary data.</text>
</comment>
<dbReference type="PANTHER" id="PTHR12151:SF25">
    <property type="entry name" value="LINALOOL DEHYDRATASE_ISOMERASE DOMAIN-CONTAINING PROTEIN"/>
    <property type="match status" value="1"/>
</dbReference>
<sequence length="214" mass="25470">MLKMWKKFFGFFCMLDVGGDDMKKIYWISALAMLLIMAAGIGYFIYRDHSARIPKDIRLETSDGEVYDFGKSEKKIKLLEFIYTNCPDVCPITTQRMVHLKKQLEERNLYGKRIQFITITIDPYRDTPDVMKKYAEAFGVADDENWFFLTGDRKEIQKIADTFQFQYRDPGNGFYIHSTFFYVLDERNRYLKKFPMGERFDTREVLEYLEKVSS</sequence>
<evidence type="ECO:0000313" key="7">
    <source>
        <dbReference type="EMBL" id="KYD08972.1"/>
    </source>
</evidence>
<dbReference type="AlphaFoldDB" id="A0A150LB64"/>
<keyword evidence="3" id="KW-0479">Metal-binding</keyword>
<feature type="binding site" evidence="3">
    <location>
        <position position="177"/>
    </location>
    <ligand>
        <name>Cu cation</name>
        <dbReference type="ChEBI" id="CHEBI:23378"/>
    </ligand>
</feature>
<protein>
    <recommendedName>
        <fullName evidence="6">Thioredoxin domain-containing protein</fullName>
    </recommendedName>
</protein>
<dbReference type="STRING" id="301148.B4135_3883"/>
<proteinExistence type="inferred from homology"/>
<dbReference type="InterPro" id="IPR003782">
    <property type="entry name" value="SCO1/SenC"/>
</dbReference>
<feature type="domain" description="Thioredoxin" evidence="6">
    <location>
        <begin position="48"/>
        <end position="214"/>
    </location>
</feature>
<keyword evidence="2 3" id="KW-0186">Copper</keyword>
<organism evidence="7 8">
    <name type="scientific">Caldibacillus debilis</name>
    <dbReference type="NCBI Taxonomy" id="301148"/>
    <lineage>
        <taxon>Bacteria</taxon>
        <taxon>Bacillati</taxon>
        <taxon>Bacillota</taxon>
        <taxon>Bacilli</taxon>
        <taxon>Bacillales</taxon>
        <taxon>Bacillaceae</taxon>
        <taxon>Caldibacillus</taxon>
    </lineage>
</organism>
<dbReference type="SUPFAM" id="SSF52833">
    <property type="entry name" value="Thioredoxin-like"/>
    <property type="match status" value="1"/>
</dbReference>
<evidence type="ECO:0000256" key="3">
    <source>
        <dbReference type="PIRSR" id="PIRSR603782-1"/>
    </source>
</evidence>
<dbReference type="Pfam" id="PF02630">
    <property type="entry name" value="SCO1-SenC"/>
    <property type="match status" value="1"/>
</dbReference>
<accession>A0A150LB64</accession>
<keyword evidence="4" id="KW-1015">Disulfide bond</keyword>
<dbReference type="PANTHER" id="PTHR12151">
    <property type="entry name" value="ELECTRON TRANSPORT PROTIN SCO1/SENC FAMILY MEMBER"/>
    <property type="match status" value="1"/>
</dbReference>
<keyword evidence="5" id="KW-0812">Transmembrane</keyword>
<dbReference type="InterPro" id="IPR036249">
    <property type="entry name" value="Thioredoxin-like_sf"/>
</dbReference>
<feature type="transmembrane region" description="Helical" evidence="5">
    <location>
        <begin position="29"/>
        <end position="46"/>
    </location>
</feature>
<evidence type="ECO:0000256" key="1">
    <source>
        <dbReference type="ARBA" id="ARBA00010996"/>
    </source>
</evidence>
<feature type="disulfide bond" description="Redox-active" evidence="4">
    <location>
        <begin position="86"/>
        <end position="90"/>
    </location>
</feature>
<evidence type="ECO:0000259" key="6">
    <source>
        <dbReference type="PROSITE" id="PS51352"/>
    </source>
</evidence>
<feature type="binding site" evidence="3">
    <location>
        <position position="86"/>
    </location>
    <ligand>
        <name>Cu cation</name>
        <dbReference type="ChEBI" id="CHEBI:23378"/>
    </ligand>
</feature>
<comment type="similarity">
    <text evidence="1">Belongs to the SCO1/2 family.</text>
</comment>
<keyword evidence="5" id="KW-0472">Membrane</keyword>
<keyword evidence="5" id="KW-1133">Transmembrane helix</keyword>
<dbReference type="CDD" id="cd02968">
    <property type="entry name" value="SCO"/>
    <property type="match status" value="1"/>
</dbReference>
<dbReference type="Gene3D" id="3.40.30.10">
    <property type="entry name" value="Glutaredoxin"/>
    <property type="match status" value="1"/>
</dbReference>
<gene>
    <name evidence="7" type="ORF">B4135_3883</name>
</gene>
<evidence type="ECO:0000256" key="5">
    <source>
        <dbReference type="SAM" id="Phobius"/>
    </source>
</evidence>
<reference evidence="7 8" key="1">
    <citation type="submission" date="2016-01" db="EMBL/GenBank/DDBJ databases">
        <title>Draft Genome Sequences of Seven Thermophilic Sporeformers Isolated from Foods.</title>
        <authorList>
            <person name="Berendsen E.M."/>
            <person name="Wells-Bennik M.H."/>
            <person name="Krawcyk A.O."/>
            <person name="De Jong A."/>
            <person name="Holsappel S."/>
            <person name="Eijlander R.T."/>
            <person name="Kuipers O.P."/>
        </authorList>
    </citation>
    <scope>NUCLEOTIDE SEQUENCE [LARGE SCALE GENOMIC DNA]</scope>
    <source>
        <strain evidence="7 8">B4135</strain>
    </source>
</reference>
<feature type="binding site" evidence="3">
    <location>
        <position position="90"/>
    </location>
    <ligand>
        <name>Cu cation</name>
        <dbReference type="ChEBI" id="CHEBI:23378"/>
    </ligand>
</feature>
<dbReference type="InterPro" id="IPR013766">
    <property type="entry name" value="Thioredoxin_domain"/>
</dbReference>
<dbReference type="EMBL" id="LQYT01000133">
    <property type="protein sequence ID" value="KYD08972.1"/>
    <property type="molecule type" value="Genomic_DNA"/>
</dbReference>
<evidence type="ECO:0000313" key="8">
    <source>
        <dbReference type="Proteomes" id="UP000075683"/>
    </source>
</evidence>
<dbReference type="PROSITE" id="PS51352">
    <property type="entry name" value="THIOREDOXIN_2"/>
    <property type="match status" value="1"/>
</dbReference>
<evidence type="ECO:0000256" key="4">
    <source>
        <dbReference type="PIRSR" id="PIRSR603782-2"/>
    </source>
</evidence>
<dbReference type="Proteomes" id="UP000075683">
    <property type="component" value="Unassembled WGS sequence"/>
</dbReference>
<evidence type="ECO:0000256" key="2">
    <source>
        <dbReference type="ARBA" id="ARBA00023008"/>
    </source>
</evidence>